<comment type="caution">
    <text evidence="3">The sequence shown here is derived from an EMBL/GenBank/DDBJ whole genome shotgun (WGS) entry which is preliminary data.</text>
</comment>
<name>A6F032_9GAMM</name>
<evidence type="ECO:0000256" key="1">
    <source>
        <dbReference type="SAM" id="Phobius"/>
    </source>
</evidence>
<dbReference type="Proteomes" id="UP000005856">
    <property type="component" value="Unassembled WGS sequence"/>
</dbReference>
<evidence type="ECO:0000256" key="2">
    <source>
        <dbReference type="SAM" id="SignalP"/>
    </source>
</evidence>
<keyword evidence="1" id="KW-1133">Transmembrane helix</keyword>
<protein>
    <recommendedName>
        <fullName evidence="5">Nickel transport protein</fullName>
    </recommendedName>
</protein>
<sequence>MVRSRILTILLVALVSPIAQAHLLKVFAFAEGNSITGNTYFVGGTPASGASVRVMNADGHLLDNLTPDAEGKFSYQATSMEDHIIVADTGDGHLAKWLVTAAELTGNEALPSNQDSSSTAVSANAQEPSHSGLSAIVEAAVARQVRPLREQMIAYEESVRLQDIVGGIGYIFGIFGLAAWWHQKRGAGS</sequence>
<evidence type="ECO:0000313" key="4">
    <source>
        <dbReference type="Proteomes" id="UP000005856"/>
    </source>
</evidence>
<proteinExistence type="predicted"/>
<accession>A6F032</accession>
<keyword evidence="4" id="KW-1185">Reference proteome</keyword>
<organism evidence="3 4">
    <name type="scientific">Marinobacter algicola DG893</name>
    <dbReference type="NCBI Taxonomy" id="443152"/>
    <lineage>
        <taxon>Bacteria</taxon>
        <taxon>Pseudomonadati</taxon>
        <taxon>Pseudomonadota</taxon>
        <taxon>Gammaproteobacteria</taxon>
        <taxon>Pseudomonadales</taxon>
        <taxon>Marinobacteraceae</taxon>
        <taxon>Marinobacter</taxon>
    </lineage>
</organism>
<gene>
    <name evidence="3" type="ORF">MDG893_15185</name>
</gene>
<dbReference type="eggNOG" id="COG0310">
    <property type="taxonomic scope" value="Bacteria"/>
</dbReference>
<reference evidence="3 4" key="1">
    <citation type="submission" date="2007-06" db="EMBL/GenBank/DDBJ databases">
        <authorList>
            <person name="Green D."/>
            <person name="Ferriera S."/>
            <person name="Johnson J."/>
            <person name="Kravitz S."/>
            <person name="Beeson K."/>
            <person name="Sutton G."/>
            <person name="Rogers Y.-H."/>
            <person name="Friedman R."/>
            <person name="Frazier M."/>
            <person name="Venter J.C."/>
        </authorList>
    </citation>
    <scope>NUCLEOTIDE SEQUENCE [LARGE SCALE GENOMIC DNA]</scope>
    <source>
        <strain evidence="3 4">DG893</strain>
    </source>
</reference>
<keyword evidence="1" id="KW-0812">Transmembrane</keyword>
<dbReference type="AlphaFoldDB" id="A6F032"/>
<keyword evidence="1" id="KW-0472">Membrane</keyword>
<keyword evidence="2" id="KW-0732">Signal</keyword>
<feature type="chain" id="PRO_5002692609" description="Nickel transport protein" evidence="2">
    <location>
        <begin position="22"/>
        <end position="189"/>
    </location>
</feature>
<feature type="transmembrane region" description="Helical" evidence="1">
    <location>
        <begin position="164"/>
        <end position="181"/>
    </location>
</feature>
<evidence type="ECO:0008006" key="5">
    <source>
        <dbReference type="Google" id="ProtNLM"/>
    </source>
</evidence>
<evidence type="ECO:0000313" key="3">
    <source>
        <dbReference type="EMBL" id="EDM47945.1"/>
    </source>
</evidence>
<dbReference type="STRING" id="443152.MDG893_15185"/>
<dbReference type="RefSeq" id="WP_007153628.1">
    <property type="nucleotide sequence ID" value="NZ_ABCP01000011.1"/>
</dbReference>
<feature type="signal peptide" evidence="2">
    <location>
        <begin position="1"/>
        <end position="21"/>
    </location>
</feature>
<dbReference type="EMBL" id="ABCP01000011">
    <property type="protein sequence ID" value="EDM47945.1"/>
    <property type="molecule type" value="Genomic_DNA"/>
</dbReference>